<accession>A0ABU1I9Y3</accession>
<name>A0ABU1I9Y3_9BURK</name>
<dbReference type="InterPro" id="IPR011330">
    <property type="entry name" value="Glyco_hydro/deAcase_b/a-brl"/>
</dbReference>
<gene>
    <name evidence="6" type="ORF">QE399_001712</name>
</gene>
<keyword evidence="5" id="KW-0119">Carbohydrate metabolism</keyword>
<evidence type="ECO:0000313" key="7">
    <source>
        <dbReference type="Proteomes" id="UP001267710"/>
    </source>
</evidence>
<reference evidence="6 7" key="1">
    <citation type="submission" date="2023-08" db="EMBL/GenBank/DDBJ databases">
        <title>Functional and genomic diversity of the sorghum phyllosphere microbiome.</title>
        <authorList>
            <person name="Shade A."/>
        </authorList>
    </citation>
    <scope>NUCLEOTIDE SEQUENCE [LARGE SCALE GENOMIC DNA]</scope>
    <source>
        <strain evidence="6 7">SORGH_AS_0335</strain>
    </source>
</reference>
<organism evidence="6 7">
    <name type="scientific">Paracidovorax wautersii</name>
    <dbReference type="NCBI Taxonomy" id="1177982"/>
    <lineage>
        <taxon>Bacteria</taxon>
        <taxon>Pseudomonadati</taxon>
        <taxon>Pseudomonadota</taxon>
        <taxon>Betaproteobacteria</taxon>
        <taxon>Burkholderiales</taxon>
        <taxon>Comamonadaceae</taxon>
        <taxon>Paracidovorax</taxon>
    </lineage>
</organism>
<comment type="cofactor">
    <cofactor evidence="1">
        <name>Mg(2+)</name>
        <dbReference type="ChEBI" id="CHEBI:18420"/>
    </cofactor>
</comment>
<comment type="caution">
    <text evidence="6">The sequence shown here is derived from an EMBL/GenBank/DDBJ whole genome shotgun (WGS) entry which is preliminary data.</text>
</comment>
<keyword evidence="3 6" id="KW-0378">Hydrolase</keyword>
<dbReference type="SUPFAM" id="SSF88713">
    <property type="entry name" value="Glycoside hydrolase/deacetylase"/>
    <property type="match status" value="1"/>
</dbReference>
<dbReference type="GO" id="GO:0036311">
    <property type="term" value="F:chitin disaccharide deacetylase activity"/>
    <property type="evidence" value="ECO:0007669"/>
    <property type="project" value="UniProtKB-EC"/>
</dbReference>
<keyword evidence="2" id="KW-0479">Metal-binding</keyword>
<evidence type="ECO:0000256" key="5">
    <source>
        <dbReference type="ARBA" id="ARBA00023277"/>
    </source>
</evidence>
<protein>
    <submittedName>
        <fullName evidence="6">Glycoside hydrolase/deacetylase ChbG (UPF0249 family)</fullName>
        <ecNumber evidence="6">3.5.1.105</ecNumber>
    </submittedName>
</protein>
<dbReference type="RefSeq" id="WP_309827976.1">
    <property type="nucleotide sequence ID" value="NZ_JAVIZX010000001.1"/>
</dbReference>
<evidence type="ECO:0000256" key="4">
    <source>
        <dbReference type="ARBA" id="ARBA00022842"/>
    </source>
</evidence>
<keyword evidence="4" id="KW-0460">Magnesium</keyword>
<dbReference type="EC" id="3.5.1.105" evidence="6"/>
<dbReference type="Gene3D" id="3.20.20.370">
    <property type="entry name" value="Glycoside hydrolase/deacetylase"/>
    <property type="match status" value="1"/>
</dbReference>
<evidence type="ECO:0000256" key="2">
    <source>
        <dbReference type="ARBA" id="ARBA00022723"/>
    </source>
</evidence>
<dbReference type="EMBL" id="JAVIZX010000001">
    <property type="protein sequence ID" value="MDR6214023.1"/>
    <property type="molecule type" value="Genomic_DNA"/>
</dbReference>
<keyword evidence="7" id="KW-1185">Reference proteome</keyword>
<proteinExistence type="predicted"/>
<dbReference type="PANTHER" id="PTHR31609">
    <property type="entry name" value="YDJC DEACETYLASE FAMILY MEMBER"/>
    <property type="match status" value="1"/>
</dbReference>
<evidence type="ECO:0000256" key="1">
    <source>
        <dbReference type="ARBA" id="ARBA00001946"/>
    </source>
</evidence>
<dbReference type="Pfam" id="PF04794">
    <property type="entry name" value="YdjC"/>
    <property type="match status" value="1"/>
</dbReference>
<dbReference type="Proteomes" id="UP001267710">
    <property type="component" value="Unassembled WGS sequence"/>
</dbReference>
<dbReference type="CDD" id="cd10807">
    <property type="entry name" value="YdjC_like_3"/>
    <property type="match status" value="1"/>
</dbReference>
<evidence type="ECO:0000256" key="3">
    <source>
        <dbReference type="ARBA" id="ARBA00022801"/>
    </source>
</evidence>
<sequence length="293" mass="31254">MTASRVDDDVSAGAVHAIVLCADDYALHPAVDEAVERLARAGRLSATSCMTTAPQWPAAAARLPALRDRLAVGLHFNLTEGHGGAHAAQPLGTMLRRAYGRQLSEAPMRAAWRTQLDAFERALKTPPDFIDGHQHVHQLPRVRDALLAELQARYAPHERPWVRSTVPAGGLWRKPKAALIALLGGWTATRTLHRAGVATNQGFGGVYGFDAPDAAAYGAHMAQWLPHAAQGSLLMCHPATTAVPGDAIGTQRAVEYAFLASDDFGALLQRTGRRVQQGPQALAAWFGAPPDAA</sequence>
<evidence type="ECO:0000313" key="6">
    <source>
        <dbReference type="EMBL" id="MDR6214023.1"/>
    </source>
</evidence>
<dbReference type="InterPro" id="IPR006879">
    <property type="entry name" value="YdjC-like"/>
</dbReference>
<dbReference type="PANTHER" id="PTHR31609:SF1">
    <property type="entry name" value="CARBOHYDRATE DEACETYLASE"/>
    <property type="match status" value="1"/>
</dbReference>